<dbReference type="Pfam" id="PF11412">
    <property type="entry name" value="DsbD_N"/>
    <property type="match status" value="1"/>
</dbReference>
<keyword evidence="4" id="KW-1185">Reference proteome</keyword>
<accession>A0A4D7QPL0</accession>
<evidence type="ECO:0000313" key="4">
    <source>
        <dbReference type="Proteomes" id="UP000298588"/>
    </source>
</evidence>
<protein>
    <recommendedName>
        <fullName evidence="2">Thiol:disulfide interchange protein DsbD N-terminal domain-containing protein</fullName>
    </recommendedName>
</protein>
<reference evidence="3 4" key="1">
    <citation type="submission" date="2019-04" db="EMBL/GenBank/DDBJ databases">
        <title>Phreatobacter aquaticus sp. nov.</title>
        <authorList>
            <person name="Choi A."/>
            <person name="Baek K."/>
        </authorList>
    </citation>
    <scope>NUCLEOTIDE SEQUENCE [LARGE SCALE GENOMIC DNA]</scope>
    <source>
        <strain evidence="3 4">NMCR1094</strain>
    </source>
</reference>
<feature type="domain" description="Thiol:disulfide interchange protein DsbD N-terminal" evidence="2">
    <location>
        <begin position="84"/>
        <end position="182"/>
    </location>
</feature>
<gene>
    <name evidence="3" type="ORF">E8L99_22765</name>
</gene>
<dbReference type="KEGG" id="paqt:E8L99_22765"/>
<dbReference type="Proteomes" id="UP000298588">
    <property type="component" value="Chromosome"/>
</dbReference>
<feature type="region of interest" description="Disordered" evidence="1">
    <location>
        <begin position="1"/>
        <end position="21"/>
    </location>
</feature>
<sequence>MLTRDCHPAPGPSPDRQWRSGGAIATCQPMLDRRVFLSGLGLALCPSVVSATVPASPWSRDLKSSARLIAGASTGSGAGLLLSAGLEITLEPGTKTYWRTPGDSGVPPHFDWSGSTNLAEVTVRWPAPMRFPDGNGFSIGYKHAVILPLDIVARDPAAPVVLALKLDYAVCEQVCIPAKAEASLRLGAGPAADPALGERIERSRDLVPTREAQGLGLKVTGIDRSGPRPVALLTAIVSTNDGTVDLFAEGPDSRWALPLPDALDDDGPVRRFRLDLDGVPRGADPLTQPLTFTLVAGARAIETTLTLS</sequence>
<dbReference type="InterPro" id="IPR028250">
    <property type="entry name" value="DsbDN"/>
</dbReference>
<proteinExistence type="predicted"/>
<dbReference type="AlphaFoldDB" id="A0A4D7QPL0"/>
<name>A0A4D7QPL0_9HYPH</name>
<organism evidence="3 4">
    <name type="scientific">Phreatobacter aquaticus</name>
    <dbReference type="NCBI Taxonomy" id="2570229"/>
    <lineage>
        <taxon>Bacteria</taxon>
        <taxon>Pseudomonadati</taxon>
        <taxon>Pseudomonadota</taxon>
        <taxon>Alphaproteobacteria</taxon>
        <taxon>Hyphomicrobiales</taxon>
        <taxon>Phreatobacteraceae</taxon>
        <taxon>Phreatobacter</taxon>
    </lineage>
</organism>
<evidence type="ECO:0000313" key="3">
    <source>
        <dbReference type="EMBL" id="QCK88381.1"/>
    </source>
</evidence>
<dbReference type="EMBL" id="CP039865">
    <property type="protein sequence ID" value="QCK88381.1"/>
    <property type="molecule type" value="Genomic_DNA"/>
</dbReference>
<evidence type="ECO:0000256" key="1">
    <source>
        <dbReference type="SAM" id="MobiDB-lite"/>
    </source>
</evidence>
<evidence type="ECO:0000259" key="2">
    <source>
        <dbReference type="Pfam" id="PF11412"/>
    </source>
</evidence>
<dbReference type="OrthoDB" id="9811036at2"/>